<reference evidence="1 2" key="1">
    <citation type="submission" date="2021-07" db="EMBL/GenBank/DDBJ databases">
        <title>Paraburkholderia edwinii protects Aspergillus sp. from phenazines by acting as a toxin sponge.</title>
        <authorList>
            <person name="Dahlstrom K.M."/>
            <person name="Newman D.K."/>
        </authorList>
    </citation>
    <scope>NUCLEOTIDE SEQUENCE [LARGE SCALE GENOMIC DNA]</scope>
    <source>
        <strain evidence="1 2">Pe01</strain>
    </source>
</reference>
<proteinExistence type="predicted"/>
<accession>A0ABX8UN20</accession>
<gene>
    <name evidence="1" type="ORF">KZJ38_08965</name>
</gene>
<sequence>MNAPLYPHLADRWLLQIDSCKVFEIDSPLFLAVRHDEATEKSGCDAYMLRRELIGIDEGVAVLVCVQIMKTPTDDLIDIFSIDRLDGKPLKHYPTPGGSLMVMESGKRIGGADWRNVYKESGSPVAVRTPASL</sequence>
<evidence type="ECO:0000313" key="1">
    <source>
        <dbReference type="EMBL" id="QYD70398.1"/>
    </source>
</evidence>
<organism evidence="1 2">
    <name type="scientific">Paraburkholderia edwinii</name>
    <dbReference type="NCBI Taxonomy" id="2861782"/>
    <lineage>
        <taxon>Bacteria</taxon>
        <taxon>Pseudomonadati</taxon>
        <taxon>Pseudomonadota</taxon>
        <taxon>Betaproteobacteria</taxon>
        <taxon>Burkholderiales</taxon>
        <taxon>Burkholderiaceae</taxon>
        <taxon>Paraburkholderia</taxon>
    </lineage>
</organism>
<dbReference type="EMBL" id="CP080095">
    <property type="protein sequence ID" value="QYD70398.1"/>
    <property type="molecule type" value="Genomic_DNA"/>
</dbReference>
<dbReference type="Proteomes" id="UP000826462">
    <property type="component" value="Chromosome 1"/>
</dbReference>
<protein>
    <submittedName>
        <fullName evidence="1">Uncharacterized protein</fullName>
    </submittedName>
</protein>
<keyword evidence="2" id="KW-1185">Reference proteome</keyword>
<evidence type="ECO:0000313" key="2">
    <source>
        <dbReference type="Proteomes" id="UP000826462"/>
    </source>
</evidence>
<dbReference type="RefSeq" id="WP_219799712.1">
    <property type="nucleotide sequence ID" value="NZ_CP080095.1"/>
</dbReference>
<name>A0ABX8UN20_9BURK</name>